<comment type="catalytic activity">
    <reaction evidence="12">
        <text>cytidine(967) in 16S rRNA + S-adenosyl-L-methionine = 5-methylcytidine(967) in 16S rRNA + S-adenosyl-L-homocysteine + H(+)</text>
        <dbReference type="Rhea" id="RHEA:42748"/>
        <dbReference type="Rhea" id="RHEA-COMP:10219"/>
        <dbReference type="Rhea" id="RHEA-COMP:10220"/>
        <dbReference type="ChEBI" id="CHEBI:15378"/>
        <dbReference type="ChEBI" id="CHEBI:57856"/>
        <dbReference type="ChEBI" id="CHEBI:59789"/>
        <dbReference type="ChEBI" id="CHEBI:74483"/>
        <dbReference type="ChEBI" id="CHEBI:82748"/>
        <dbReference type="EC" id="2.1.1.176"/>
    </reaction>
</comment>
<keyword evidence="16" id="KW-1185">Reference proteome</keyword>
<dbReference type="NCBIfam" id="NF008149">
    <property type="entry name" value="PRK10901.1"/>
    <property type="match status" value="1"/>
</dbReference>
<dbReference type="GO" id="GO:0009383">
    <property type="term" value="F:rRNA (cytosine-C5-)-methyltransferase activity"/>
    <property type="evidence" value="ECO:0007669"/>
    <property type="project" value="TreeGrafter"/>
</dbReference>
<feature type="binding site" evidence="13">
    <location>
        <position position="312"/>
    </location>
    <ligand>
        <name>S-adenosyl-L-methionine</name>
        <dbReference type="ChEBI" id="CHEBI:59789"/>
    </ligand>
</feature>
<gene>
    <name evidence="15" type="primary">rsmB</name>
    <name evidence="15" type="ORF">DXX94_11240</name>
</gene>
<evidence type="ECO:0000256" key="7">
    <source>
        <dbReference type="ARBA" id="ARBA00022679"/>
    </source>
</evidence>
<dbReference type="InterPro" id="IPR004573">
    <property type="entry name" value="rRNA_ssu_MeTfrase_B"/>
</dbReference>
<dbReference type="Pfam" id="PF22458">
    <property type="entry name" value="RsmF-B_ferredox"/>
    <property type="match status" value="1"/>
</dbReference>
<dbReference type="SUPFAM" id="SSF53335">
    <property type="entry name" value="S-adenosyl-L-methionine-dependent methyltransferases"/>
    <property type="match status" value="1"/>
</dbReference>
<comment type="function">
    <text evidence="1">Specifically methylates the cytosine at position 967 (m5C967) of 16S rRNA.</text>
</comment>
<dbReference type="InterPro" id="IPR023267">
    <property type="entry name" value="RCMT"/>
</dbReference>
<keyword evidence="4" id="KW-0963">Cytoplasm</keyword>
<feature type="domain" description="SAM-dependent MTase RsmB/NOP-type" evidence="14">
    <location>
        <begin position="172"/>
        <end position="439"/>
    </location>
</feature>
<dbReference type="InterPro" id="IPR035926">
    <property type="entry name" value="NusB-like_sf"/>
</dbReference>
<evidence type="ECO:0000256" key="6">
    <source>
        <dbReference type="ARBA" id="ARBA00022603"/>
    </source>
</evidence>
<dbReference type="GO" id="GO:0005829">
    <property type="term" value="C:cytosol"/>
    <property type="evidence" value="ECO:0007669"/>
    <property type="project" value="TreeGrafter"/>
</dbReference>
<evidence type="ECO:0000256" key="13">
    <source>
        <dbReference type="PROSITE-ProRule" id="PRU01023"/>
    </source>
</evidence>
<dbReference type="RefSeq" id="WP_116015928.1">
    <property type="nucleotide sequence ID" value="NZ_QUOT01000001.1"/>
</dbReference>
<evidence type="ECO:0000256" key="8">
    <source>
        <dbReference type="ARBA" id="ARBA00022691"/>
    </source>
</evidence>
<evidence type="ECO:0000256" key="5">
    <source>
        <dbReference type="ARBA" id="ARBA00022552"/>
    </source>
</evidence>
<feature type="binding site" evidence="13">
    <location>
        <position position="331"/>
    </location>
    <ligand>
        <name>S-adenosyl-L-methionine</name>
        <dbReference type="ChEBI" id="CHEBI:59789"/>
    </ligand>
</feature>
<sequence>MSANIRALCAQVCFAVVEQGRSLAEEVPLKATKAEGKDKGLLQELCYGVLRHLPELENDVRQFLAKPLKGKQRVCHFLILVGIYQLKYTRIPDHAALNETVSATGKLKSGHLKNLVNGVLRNFQRQHQKQNSNPESEQEVSANLLPEPIFYNHPSWFIKLVKAAYPEQWSTILTANMQRPPMWLRTNVSQQSSDAYQQQLAELAIELAAIEPKSKALKLDQAIDVNKLPNFSSGAASVQDAAAQQSARLLDCQPGDHVLDCCAAPGGKTCHLIEQTPELASVTALDVDERRLARVQENLERIGLNAKLQCGDATKPESWWDGTQYDRILLDAPCSATGVIRRHPDIKWLRKADDIEALAQLQAQILRKMWSLLKPGGTLLYATCSVLPQENSEQIAQFLAQQSDAQLIELPEYQGKIGWQILPGEQDMDGFYYAKLVKSAG</sequence>
<dbReference type="AlphaFoldDB" id="A0A3E0U394"/>
<dbReference type="InterPro" id="IPR001678">
    <property type="entry name" value="MeTrfase_RsmB-F_NOP2_dom"/>
</dbReference>
<dbReference type="InterPro" id="IPR054728">
    <property type="entry name" value="RsmB-like_ferredoxin"/>
</dbReference>
<dbReference type="Gene3D" id="1.10.287.730">
    <property type="entry name" value="Helix hairpin bin"/>
    <property type="match status" value="1"/>
</dbReference>
<dbReference type="EMBL" id="QUOT01000001">
    <property type="protein sequence ID" value="REL31239.1"/>
    <property type="molecule type" value="Genomic_DNA"/>
</dbReference>
<reference evidence="16" key="1">
    <citation type="submission" date="2018-08" db="EMBL/GenBank/DDBJ databases">
        <title>Thalassotalea euphylliae genome.</title>
        <authorList>
            <person name="Summers S."/>
            <person name="Rice S.A."/>
            <person name="Freckelton M.L."/>
            <person name="Nedved B.T."/>
            <person name="Hadfield M.G."/>
        </authorList>
    </citation>
    <scope>NUCLEOTIDE SEQUENCE [LARGE SCALE GENOMIC DNA]</scope>
    <source>
        <strain evidence="16">H3</strain>
    </source>
</reference>
<dbReference type="Proteomes" id="UP000256899">
    <property type="component" value="Unassembled WGS sequence"/>
</dbReference>
<evidence type="ECO:0000256" key="3">
    <source>
        <dbReference type="ARBA" id="ARBA00012140"/>
    </source>
</evidence>
<dbReference type="InterPro" id="IPR049560">
    <property type="entry name" value="MeTrfase_RsmB-F_NOP2_cat"/>
</dbReference>
<name>A0A3E0U394_9GAMM</name>
<dbReference type="SUPFAM" id="SSF48013">
    <property type="entry name" value="NusB-like"/>
    <property type="match status" value="1"/>
</dbReference>
<keyword evidence="5" id="KW-0698">rRNA processing</keyword>
<dbReference type="PROSITE" id="PS51686">
    <property type="entry name" value="SAM_MT_RSMB_NOP"/>
    <property type="match status" value="1"/>
</dbReference>
<dbReference type="InterPro" id="IPR006027">
    <property type="entry name" value="NusB_RsmB_TIM44"/>
</dbReference>
<dbReference type="InterPro" id="IPR029063">
    <property type="entry name" value="SAM-dependent_MTases_sf"/>
</dbReference>
<evidence type="ECO:0000256" key="1">
    <source>
        <dbReference type="ARBA" id="ARBA00002724"/>
    </source>
</evidence>
<dbReference type="GO" id="GO:0003723">
    <property type="term" value="F:RNA binding"/>
    <property type="evidence" value="ECO:0007669"/>
    <property type="project" value="UniProtKB-UniRule"/>
</dbReference>
<dbReference type="Gene3D" id="3.40.50.150">
    <property type="entry name" value="Vaccinia Virus protein VP39"/>
    <property type="match status" value="1"/>
</dbReference>
<keyword evidence="7 13" id="KW-0808">Transferase</keyword>
<keyword evidence="9 13" id="KW-0694">RNA-binding</keyword>
<dbReference type="PRINTS" id="PR02008">
    <property type="entry name" value="RCMTFAMILY"/>
</dbReference>
<evidence type="ECO:0000256" key="12">
    <source>
        <dbReference type="ARBA" id="ARBA00047283"/>
    </source>
</evidence>
<dbReference type="GO" id="GO:0070475">
    <property type="term" value="P:rRNA base methylation"/>
    <property type="evidence" value="ECO:0007669"/>
    <property type="project" value="TreeGrafter"/>
</dbReference>
<dbReference type="Pfam" id="PF01029">
    <property type="entry name" value="NusB"/>
    <property type="match status" value="1"/>
</dbReference>
<keyword evidence="6 13" id="KW-0489">Methyltransferase</keyword>
<dbReference type="PANTHER" id="PTHR22807">
    <property type="entry name" value="NOP2 YEAST -RELATED NOL1/NOP2/FMU SUN DOMAIN-CONTAINING"/>
    <property type="match status" value="1"/>
</dbReference>
<evidence type="ECO:0000256" key="4">
    <source>
        <dbReference type="ARBA" id="ARBA00022490"/>
    </source>
</evidence>
<dbReference type="Gene3D" id="3.30.70.1170">
    <property type="entry name" value="Sun protein, domain 3"/>
    <property type="match status" value="1"/>
</dbReference>
<evidence type="ECO:0000313" key="16">
    <source>
        <dbReference type="Proteomes" id="UP000256899"/>
    </source>
</evidence>
<dbReference type="FunFam" id="3.40.50.150:FF:000022">
    <property type="entry name" value="Ribosomal RNA small subunit methyltransferase B"/>
    <property type="match status" value="1"/>
</dbReference>
<protein>
    <recommendedName>
        <fullName evidence="3">16S rRNA (cytosine(967)-C(5))-methyltransferase</fullName>
        <ecNumber evidence="3">2.1.1.176</ecNumber>
    </recommendedName>
    <alternativeName>
        <fullName evidence="10">16S rRNA m5C967 methyltransferase</fullName>
    </alternativeName>
    <alternativeName>
        <fullName evidence="11">rRNA (cytosine-C(5)-)-methyltransferase RsmB</fullName>
    </alternativeName>
</protein>
<feature type="binding site" evidence="13">
    <location>
        <position position="286"/>
    </location>
    <ligand>
        <name>S-adenosyl-L-methionine</name>
        <dbReference type="ChEBI" id="CHEBI:59789"/>
    </ligand>
</feature>
<proteinExistence type="inferred from homology"/>
<evidence type="ECO:0000256" key="11">
    <source>
        <dbReference type="ARBA" id="ARBA00031088"/>
    </source>
</evidence>
<dbReference type="Pfam" id="PF01189">
    <property type="entry name" value="Methyltr_RsmB-F"/>
    <property type="match status" value="1"/>
</dbReference>
<evidence type="ECO:0000256" key="10">
    <source>
        <dbReference type="ARBA" id="ARBA00030399"/>
    </source>
</evidence>
<comment type="caution">
    <text evidence="15">The sequence shown here is derived from an EMBL/GenBank/DDBJ whole genome shotgun (WGS) entry which is preliminary data.</text>
</comment>
<dbReference type="NCBIfam" id="NF011494">
    <property type="entry name" value="PRK14902.1"/>
    <property type="match status" value="1"/>
</dbReference>
<dbReference type="NCBIfam" id="TIGR00563">
    <property type="entry name" value="rsmB"/>
    <property type="match status" value="1"/>
</dbReference>
<evidence type="ECO:0000256" key="9">
    <source>
        <dbReference type="ARBA" id="ARBA00022884"/>
    </source>
</evidence>
<dbReference type="PANTHER" id="PTHR22807:SF61">
    <property type="entry name" value="NOL1_NOP2_SUN FAMILY PROTEIN _ ANTITERMINATION NUSB DOMAIN-CONTAINING PROTEIN"/>
    <property type="match status" value="1"/>
</dbReference>
<comment type="similarity">
    <text evidence="13">Belongs to the class I-like SAM-binding methyltransferase superfamily. RsmB/NOP family.</text>
</comment>
<feature type="binding site" evidence="13">
    <location>
        <begin position="262"/>
        <end position="268"/>
    </location>
    <ligand>
        <name>S-adenosyl-L-methionine</name>
        <dbReference type="ChEBI" id="CHEBI:59789"/>
    </ligand>
</feature>
<evidence type="ECO:0000313" key="15">
    <source>
        <dbReference type="EMBL" id="REL31239.1"/>
    </source>
</evidence>
<dbReference type="Gene3D" id="1.10.940.10">
    <property type="entry name" value="NusB-like"/>
    <property type="match status" value="1"/>
</dbReference>
<accession>A0A3E0U394</accession>
<dbReference type="EC" id="2.1.1.176" evidence="3"/>
<dbReference type="CDD" id="cd02440">
    <property type="entry name" value="AdoMet_MTases"/>
    <property type="match status" value="1"/>
</dbReference>
<keyword evidence="8 13" id="KW-0949">S-adenosyl-L-methionine</keyword>
<comment type="subcellular location">
    <subcellularLocation>
        <location evidence="2">Cytoplasm</location>
    </subcellularLocation>
</comment>
<organism evidence="15 16">
    <name type="scientific">Thalassotalea euphylliae</name>
    <dbReference type="NCBI Taxonomy" id="1655234"/>
    <lineage>
        <taxon>Bacteria</taxon>
        <taxon>Pseudomonadati</taxon>
        <taxon>Pseudomonadota</taxon>
        <taxon>Gammaproteobacteria</taxon>
        <taxon>Alteromonadales</taxon>
        <taxon>Colwelliaceae</taxon>
        <taxon>Thalassotalea</taxon>
    </lineage>
</organism>
<evidence type="ECO:0000259" key="14">
    <source>
        <dbReference type="PROSITE" id="PS51686"/>
    </source>
</evidence>
<feature type="active site" description="Nucleophile" evidence="13">
    <location>
        <position position="384"/>
    </location>
</feature>
<dbReference type="GO" id="GO:0006355">
    <property type="term" value="P:regulation of DNA-templated transcription"/>
    <property type="evidence" value="ECO:0007669"/>
    <property type="project" value="InterPro"/>
</dbReference>
<evidence type="ECO:0000256" key="2">
    <source>
        <dbReference type="ARBA" id="ARBA00004496"/>
    </source>
</evidence>